<sequence>MRGIIGLFLGVAFSLNRSNGVSSPALVWTYNPAELQGGSGCNVTYFVHNRELCDAALRLGTRYVERGTKAACSLIGEYKECLAELIQETACANRVFLLDQLKPMRRQIQRSHNECSRERKQPRPTARVRVLPESTSQEVKAWLVQFLCAEEFQSNLRRGKRGAPVVETRQICRYLDRYQGCVDAVMHGLPARENPELVAHMEYFVGVLTRKYRTMCFAAPQVTTAAIARQPQMERLRAIFESEQTPSPDVQECDLHEHTATFFACGLQFNEVVSYNPPKEKVCMGYYNFDNCTKHVQCQSLSDFYTHSMHVRDVLLQAYEPYCQGYVPRAIDTNIVPLPTPPPVQPPTRTTKGPTATSRRPKTPTTPPAPVCDEDVYLMGYLDCGLRFAINMRNVSVGVDSKYECQVCRLYRDFLTCIKLLDPCRSAGDIASYLRHFTAVLTEGYEKRCRHHNVTVPCTKLRLLEAFFSCGLTYYQSRHNSARWYRIAGAGVCEMLDAFRLCVQTASIGCDDLAELVAKLHEVVKYMYKKHAPTCLPEEGPQDHRRRRFMRLDWQTSCDQPKAVQRPGAVWRHLRPHAAVGARQLRQCKRQVGTTIYRVPVSLFPTLALLKDCRVDEAVYLCKLGREMKHCLRSAADDSGCSDSRILEFEISALQKHLLSEFDGQCAATTSADYATESHGTACKLKEFTQDWELCDWKMQDYYATPLYRNGTLTRTTRIDHASRNKLCAELASHRSCLAESAARRHCAGLAPQAAALGNRLFQQLDSAYCSGCGRCELWLVPMLVTASAMMALQFV</sequence>
<comment type="caution">
    <text evidence="1">The sequence shown here is derived from an EMBL/GenBank/DDBJ whole genome shotgun (WGS) entry which is preliminary data.</text>
</comment>
<keyword evidence="2" id="KW-1185">Reference proteome</keyword>
<name>A0ACB7T7E0_HYAAI</name>
<dbReference type="EMBL" id="CM023491">
    <property type="protein sequence ID" value="KAH6941914.1"/>
    <property type="molecule type" value="Genomic_DNA"/>
</dbReference>
<organism evidence="1 2">
    <name type="scientific">Hyalomma asiaticum</name>
    <name type="common">Tick</name>
    <dbReference type="NCBI Taxonomy" id="266040"/>
    <lineage>
        <taxon>Eukaryota</taxon>
        <taxon>Metazoa</taxon>
        <taxon>Ecdysozoa</taxon>
        <taxon>Arthropoda</taxon>
        <taxon>Chelicerata</taxon>
        <taxon>Arachnida</taxon>
        <taxon>Acari</taxon>
        <taxon>Parasitiformes</taxon>
        <taxon>Ixodida</taxon>
        <taxon>Ixodoidea</taxon>
        <taxon>Ixodidae</taxon>
        <taxon>Hyalomminae</taxon>
        <taxon>Hyalomma</taxon>
    </lineage>
</organism>
<accession>A0ACB7T7E0</accession>
<proteinExistence type="predicted"/>
<evidence type="ECO:0000313" key="2">
    <source>
        <dbReference type="Proteomes" id="UP000821845"/>
    </source>
</evidence>
<evidence type="ECO:0000313" key="1">
    <source>
        <dbReference type="EMBL" id="KAH6941914.1"/>
    </source>
</evidence>
<gene>
    <name evidence="1" type="ORF">HPB50_023750</name>
</gene>
<reference evidence="1" key="1">
    <citation type="submission" date="2020-05" db="EMBL/GenBank/DDBJ databases">
        <title>Large-scale comparative analyses of tick genomes elucidate their genetic diversity and vector capacities.</title>
        <authorList>
            <person name="Jia N."/>
            <person name="Wang J."/>
            <person name="Shi W."/>
            <person name="Du L."/>
            <person name="Sun Y."/>
            <person name="Zhan W."/>
            <person name="Jiang J."/>
            <person name="Wang Q."/>
            <person name="Zhang B."/>
            <person name="Ji P."/>
            <person name="Sakyi L.B."/>
            <person name="Cui X."/>
            <person name="Yuan T."/>
            <person name="Jiang B."/>
            <person name="Yang W."/>
            <person name="Lam T.T.-Y."/>
            <person name="Chang Q."/>
            <person name="Ding S."/>
            <person name="Wang X."/>
            <person name="Zhu J."/>
            <person name="Ruan X."/>
            <person name="Zhao L."/>
            <person name="Wei J."/>
            <person name="Que T."/>
            <person name="Du C."/>
            <person name="Cheng J."/>
            <person name="Dai P."/>
            <person name="Han X."/>
            <person name="Huang E."/>
            <person name="Gao Y."/>
            <person name="Liu J."/>
            <person name="Shao H."/>
            <person name="Ye R."/>
            <person name="Li L."/>
            <person name="Wei W."/>
            <person name="Wang X."/>
            <person name="Wang C."/>
            <person name="Yang T."/>
            <person name="Huo Q."/>
            <person name="Li W."/>
            <person name="Guo W."/>
            <person name="Chen H."/>
            <person name="Zhou L."/>
            <person name="Ni X."/>
            <person name="Tian J."/>
            <person name="Zhou Y."/>
            <person name="Sheng Y."/>
            <person name="Liu T."/>
            <person name="Pan Y."/>
            <person name="Xia L."/>
            <person name="Li J."/>
            <person name="Zhao F."/>
            <person name="Cao W."/>
        </authorList>
    </citation>
    <scope>NUCLEOTIDE SEQUENCE</scope>
    <source>
        <strain evidence="1">Hyas-2018</strain>
    </source>
</reference>
<protein>
    <submittedName>
        <fullName evidence="1">Uncharacterized protein</fullName>
    </submittedName>
</protein>
<dbReference type="Proteomes" id="UP000821845">
    <property type="component" value="Chromosome 11"/>
</dbReference>